<feature type="transmembrane region" description="Helical" evidence="6">
    <location>
        <begin position="490"/>
        <end position="510"/>
    </location>
</feature>
<comment type="similarity">
    <text evidence="2">Belongs to the autoinducer-2 exporter (AI-2E) (TC 2.A.86) family.</text>
</comment>
<feature type="transmembrane region" description="Helical" evidence="6">
    <location>
        <begin position="577"/>
        <end position="599"/>
    </location>
</feature>
<keyword evidence="5 6" id="KW-0472">Membrane</keyword>
<dbReference type="PANTHER" id="PTHR21716">
    <property type="entry name" value="TRANSMEMBRANE PROTEIN"/>
    <property type="match status" value="1"/>
</dbReference>
<comment type="subcellular location">
    <subcellularLocation>
        <location evidence="1">Membrane</location>
        <topology evidence="1">Multi-pass membrane protein</topology>
    </subcellularLocation>
</comment>
<dbReference type="InterPro" id="IPR002549">
    <property type="entry name" value="AI-2E-like"/>
</dbReference>
<feature type="transmembrane region" description="Helical" evidence="6">
    <location>
        <begin position="25"/>
        <end position="46"/>
    </location>
</feature>
<evidence type="ECO:0000313" key="8">
    <source>
        <dbReference type="Proteomes" id="UP000270296"/>
    </source>
</evidence>
<name>A0A183IKC3_9BILA</name>
<feature type="transmembrane region" description="Helical" evidence="6">
    <location>
        <begin position="653"/>
        <end position="675"/>
    </location>
</feature>
<keyword evidence="3 6" id="KW-0812">Transmembrane</keyword>
<evidence type="ECO:0000313" key="9">
    <source>
        <dbReference type="WBParaSite" id="SBAD_0000425001-mRNA-1"/>
    </source>
</evidence>
<sequence>MAAEGYLDSLNTWVPESDILAFKTAFYCTLFGVFTCVSFAALLSVYMLLRNFLKPILWAVMCGCALFPMKKGLSKILTSWLNGLKENNTPLLLGVVVAPLKIMDRCSSSLVDLVLKKSIMKLILACVLVRYLFAMLTYDAVLTMATWSWAFFDSIIDLGSSSWSIVLAALLGVGCVCCFLFARDFNKDLLRYTFLSTWFVAFCAFVKLFYPVHMLVAFVLIALLLVMKMDINLSFFSVPKSPTKSSTPPVNFSDYCMEMMLGVSIIMFVIKHPTLLVVFALLLFYGMLKRTVEETLQIIEITQGSVDLIATATVIVMLLVSASLLGAFLFVQLNNEIVHIITVMGSITQQNGKLSELVSNFLKMQGNESLADSVYLHSRTWLTAQSRNLAGKDDLEKADLIESHVKMLLDKLYMRFNSGSEAYPTKQDVAMPNFWKFLTSLNVMDMIQENLNLLSSVMQTAWLVIKVNMDIAFMCFSTMFTFIIDLGFDIVRFLLQIVIFLTCFCYLLAFSGNEFLPLEWALSLIPVIPAIQSNKYLLLKAVQRSVRKVFIITFKMATFYGFYLWFLYSLFDLTVSVIPTVSASVLAAVPFVAPYWACLPGVLELWLIKGNSILAIGLAVSSFVPSFIVDPYFYEELNGSHPYLTGLSIVGGLYWLGFEGAIFGPILLCCLFSLVNICRDVVANT</sequence>
<protein>
    <submittedName>
        <fullName evidence="9">Transmembrane protein</fullName>
    </submittedName>
</protein>
<dbReference type="Proteomes" id="UP000270296">
    <property type="component" value="Unassembled WGS sequence"/>
</dbReference>
<feature type="transmembrane region" description="Helical" evidence="6">
    <location>
        <begin position="549"/>
        <end position="571"/>
    </location>
</feature>
<proteinExistence type="inferred from homology"/>
<feature type="transmembrane region" description="Helical" evidence="6">
    <location>
        <begin position="611"/>
        <end position="633"/>
    </location>
</feature>
<dbReference type="PANTHER" id="PTHR21716:SF4">
    <property type="entry name" value="TRANSMEMBRANE PROTEIN 245"/>
    <property type="match status" value="1"/>
</dbReference>
<feature type="transmembrane region" description="Helical" evidence="6">
    <location>
        <begin position="189"/>
        <end position="210"/>
    </location>
</feature>
<gene>
    <name evidence="7" type="ORF">SBAD_LOCUS4069</name>
</gene>
<accession>A0A183IKC3</accession>
<reference evidence="9" key="1">
    <citation type="submission" date="2016-06" db="UniProtKB">
        <authorList>
            <consortium name="WormBaseParasite"/>
        </authorList>
    </citation>
    <scope>IDENTIFICATION</scope>
</reference>
<feature type="transmembrane region" description="Helical" evidence="6">
    <location>
        <begin position="259"/>
        <end position="288"/>
    </location>
</feature>
<dbReference type="WBParaSite" id="SBAD_0000425001-mRNA-1">
    <property type="protein sequence ID" value="SBAD_0000425001-mRNA-1"/>
    <property type="gene ID" value="SBAD_0000425001"/>
</dbReference>
<keyword evidence="8" id="KW-1185">Reference proteome</keyword>
<evidence type="ECO:0000256" key="4">
    <source>
        <dbReference type="ARBA" id="ARBA00022989"/>
    </source>
</evidence>
<dbReference type="AlphaFoldDB" id="A0A183IKC3"/>
<keyword evidence="4 6" id="KW-1133">Transmembrane helix</keyword>
<evidence type="ECO:0000256" key="1">
    <source>
        <dbReference type="ARBA" id="ARBA00004141"/>
    </source>
</evidence>
<dbReference type="EMBL" id="UZAM01008109">
    <property type="protein sequence ID" value="VDP03285.1"/>
    <property type="molecule type" value="Genomic_DNA"/>
</dbReference>
<feature type="transmembrane region" description="Helical" evidence="6">
    <location>
        <begin position="308"/>
        <end position="331"/>
    </location>
</feature>
<evidence type="ECO:0000256" key="3">
    <source>
        <dbReference type="ARBA" id="ARBA00022692"/>
    </source>
</evidence>
<feature type="transmembrane region" description="Helical" evidence="6">
    <location>
        <begin position="162"/>
        <end position="182"/>
    </location>
</feature>
<feature type="transmembrane region" description="Helical" evidence="6">
    <location>
        <begin position="122"/>
        <end position="150"/>
    </location>
</feature>
<reference evidence="7 8" key="2">
    <citation type="submission" date="2018-11" db="EMBL/GenBank/DDBJ databases">
        <authorList>
            <consortium name="Pathogen Informatics"/>
        </authorList>
    </citation>
    <scope>NUCLEOTIDE SEQUENCE [LARGE SCALE GENOMIC DNA]</scope>
</reference>
<evidence type="ECO:0000256" key="5">
    <source>
        <dbReference type="ARBA" id="ARBA00023136"/>
    </source>
</evidence>
<evidence type="ECO:0000313" key="7">
    <source>
        <dbReference type="EMBL" id="VDP03285.1"/>
    </source>
</evidence>
<evidence type="ECO:0000256" key="6">
    <source>
        <dbReference type="SAM" id="Phobius"/>
    </source>
</evidence>
<organism evidence="9">
    <name type="scientific">Soboliphyme baturini</name>
    <dbReference type="NCBI Taxonomy" id="241478"/>
    <lineage>
        <taxon>Eukaryota</taxon>
        <taxon>Metazoa</taxon>
        <taxon>Ecdysozoa</taxon>
        <taxon>Nematoda</taxon>
        <taxon>Enoplea</taxon>
        <taxon>Dorylaimia</taxon>
        <taxon>Dioctophymatida</taxon>
        <taxon>Dioctophymatoidea</taxon>
        <taxon>Soboliphymatidae</taxon>
        <taxon>Soboliphyme</taxon>
    </lineage>
</organism>
<dbReference type="GO" id="GO:0016020">
    <property type="term" value="C:membrane"/>
    <property type="evidence" value="ECO:0007669"/>
    <property type="project" value="UniProtKB-SubCell"/>
</dbReference>
<feature type="transmembrane region" description="Helical" evidence="6">
    <location>
        <begin position="463"/>
        <end position="484"/>
    </location>
</feature>
<evidence type="ECO:0000256" key="2">
    <source>
        <dbReference type="ARBA" id="ARBA00009773"/>
    </source>
</evidence>
<dbReference type="OrthoDB" id="5970161at2759"/>